<keyword evidence="3" id="KW-1185">Reference proteome</keyword>
<accession>A0AAD9JME9</accession>
<dbReference type="AlphaFoldDB" id="A0AAD9JME9"/>
<dbReference type="EMBL" id="JAODUP010000232">
    <property type="protein sequence ID" value="KAK2155759.1"/>
    <property type="molecule type" value="Genomic_DNA"/>
</dbReference>
<evidence type="ECO:0000313" key="3">
    <source>
        <dbReference type="Proteomes" id="UP001208570"/>
    </source>
</evidence>
<dbReference type="Proteomes" id="UP001208570">
    <property type="component" value="Unassembled WGS sequence"/>
</dbReference>
<comment type="caution">
    <text evidence="2">The sequence shown here is derived from an EMBL/GenBank/DDBJ whole genome shotgun (WGS) entry which is preliminary data.</text>
</comment>
<sequence length="288" mass="32492">MSTKIDITDTSSVVDVGAVFRRSWSIGGSPTNIHRHYMALFSSGHQRVVLMLFDPIADWSDSKDDTDPEESKLQLLIVLEKQIMPSRKKALSPAVTIVDFEASHSWATSPTSSFVVQSSFQSSSSSSSMPSSRPGGTIVVTIAYKESNGNRPNLLTLRNAEGDNECEIKENSRNPELALRNRLRDRNEQNGSSTYDINHRDFVTPEVENMTKHSSKEQDNENMEKKYAKWESSGISTDLMTQPKTWCKIKTRFKTNIPGQVWWQDFPEPEPLNPVTVANYFLELRDVG</sequence>
<reference evidence="2" key="1">
    <citation type="journal article" date="2023" name="Mol. Biol. Evol.">
        <title>Third-Generation Sequencing Reveals the Adaptive Role of the Epigenome in Three Deep-Sea Polychaetes.</title>
        <authorList>
            <person name="Perez M."/>
            <person name="Aroh O."/>
            <person name="Sun Y."/>
            <person name="Lan Y."/>
            <person name="Juniper S.K."/>
            <person name="Young C.R."/>
            <person name="Angers B."/>
            <person name="Qian P.Y."/>
        </authorList>
    </citation>
    <scope>NUCLEOTIDE SEQUENCE</scope>
    <source>
        <strain evidence="2">P08H-3</strain>
    </source>
</reference>
<organism evidence="2 3">
    <name type="scientific">Paralvinella palmiformis</name>
    <dbReference type="NCBI Taxonomy" id="53620"/>
    <lineage>
        <taxon>Eukaryota</taxon>
        <taxon>Metazoa</taxon>
        <taxon>Spiralia</taxon>
        <taxon>Lophotrochozoa</taxon>
        <taxon>Annelida</taxon>
        <taxon>Polychaeta</taxon>
        <taxon>Sedentaria</taxon>
        <taxon>Canalipalpata</taxon>
        <taxon>Terebellida</taxon>
        <taxon>Terebelliformia</taxon>
        <taxon>Alvinellidae</taxon>
        <taxon>Paralvinella</taxon>
    </lineage>
</organism>
<gene>
    <name evidence="2" type="ORF">LSH36_232g03024</name>
</gene>
<protein>
    <submittedName>
        <fullName evidence="2">Uncharacterized protein</fullName>
    </submittedName>
</protein>
<feature type="region of interest" description="Disordered" evidence="1">
    <location>
        <begin position="178"/>
        <end position="197"/>
    </location>
</feature>
<evidence type="ECO:0000256" key="1">
    <source>
        <dbReference type="SAM" id="MobiDB-lite"/>
    </source>
</evidence>
<evidence type="ECO:0000313" key="2">
    <source>
        <dbReference type="EMBL" id="KAK2155759.1"/>
    </source>
</evidence>
<name>A0AAD9JME9_9ANNE</name>
<proteinExistence type="predicted"/>